<evidence type="ECO:0000313" key="2">
    <source>
        <dbReference type="Proteomes" id="UP000033651"/>
    </source>
</evidence>
<evidence type="ECO:0000313" key="1">
    <source>
        <dbReference type="EMBL" id="KJV32512.1"/>
    </source>
</evidence>
<gene>
    <name evidence="1" type="ORF">VI08_12305</name>
</gene>
<accession>A0A0F3KNF0</accession>
<protein>
    <submittedName>
        <fullName evidence="1">Uncharacterized protein</fullName>
    </submittedName>
</protein>
<dbReference type="PATRIC" id="fig|345309.4.peg.1805"/>
<dbReference type="AlphaFoldDB" id="A0A0F3KNF0"/>
<comment type="caution">
    <text evidence="1">The sequence shown here is derived from an EMBL/GenBank/DDBJ whole genome shotgun (WGS) entry which is preliminary data.</text>
</comment>
<sequence>MASDAYQEYPVADAFAPGLSVPADYAAPSSPAELVGDAVALLAALRAADLAEAAFCANRVRGAALDNHSDATRAAAEALEYALIACGDCDAGPVFRAFQALVWAMTSEGWVATTM</sequence>
<dbReference type="RefSeq" id="WP_045829877.1">
    <property type="nucleotide sequence ID" value="NZ_JZRB01000025.1"/>
</dbReference>
<reference evidence="1 2" key="1">
    <citation type="submission" date="2015-03" db="EMBL/GenBank/DDBJ databases">
        <title>Draft genome sequence of Luteibacter yeojuensis strain SU11.</title>
        <authorList>
            <person name="Sulaiman J."/>
            <person name="Priya K."/>
            <person name="Chan K.-G."/>
        </authorList>
    </citation>
    <scope>NUCLEOTIDE SEQUENCE [LARGE SCALE GENOMIC DNA]</scope>
    <source>
        <strain evidence="1 2">SU11</strain>
    </source>
</reference>
<dbReference type="EMBL" id="JZRB01000025">
    <property type="protein sequence ID" value="KJV32512.1"/>
    <property type="molecule type" value="Genomic_DNA"/>
</dbReference>
<keyword evidence="2" id="KW-1185">Reference proteome</keyword>
<organism evidence="1 2">
    <name type="scientific">Luteibacter yeojuensis</name>
    <dbReference type="NCBI Taxonomy" id="345309"/>
    <lineage>
        <taxon>Bacteria</taxon>
        <taxon>Pseudomonadati</taxon>
        <taxon>Pseudomonadota</taxon>
        <taxon>Gammaproteobacteria</taxon>
        <taxon>Lysobacterales</taxon>
        <taxon>Rhodanobacteraceae</taxon>
        <taxon>Luteibacter</taxon>
    </lineage>
</organism>
<name>A0A0F3KNF0_9GAMM</name>
<dbReference type="Proteomes" id="UP000033651">
    <property type="component" value="Unassembled WGS sequence"/>
</dbReference>
<proteinExistence type="predicted"/>